<keyword evidence="4 6" id="KW-1133">Transmembrane helix</keyword>
<dbReference type="InterPro" id="IPR045231">
    <property type="entry name" value="Yip1/4-like"/>
</dbReference>
<dbReference type="PANTHER" id="PTHR21236:SF1">
    <property type="entry name" value="PROTEIN YIPF6"/>
    <property type="match status" value="1"/>
</dbReference>
<feature type="transmembrane region" description="Helical" evidence="6">
    <location>
        <begin position="76"/>
        <end position="101"/>
    </location>
</feature>
<keyword evidence="9" id="KW-1185">Reference proteome</keyword>
<sequence>MADLAQQFGETTIDEPVSETILRDLRLVGRRLLMVVIPTISSSEKRAELRDWDLWGPLFLCMSLAVMLSVTDHDEASVVFSVIFVIVWVGAAVITVNGQLLGGKLSFFQSVCLLGYCIFPILLSAVACWAINSFVINDLAVVMRFVSVLIALLWSIWASSSFMTDAKFPEGRKLLALYPVLLFYLSLAWIVLIGFQRGSVPNAVVAEGSVPKNVTAGSAPEQGERFLSEGLDMLSSRLSYK</sequence>
<dbReference type="Proteomes" id="UP000247409">
    <property type="component" value="Unassembled WGS sequence"/>
</dbReference>
<evidence type="ECO:0000256" key="5">
    <source>
        <dbReference type="ARBA" id="ARBA00023136"/>
    </source>
</evidence>
<reference evidence="8 9" key="1">
    <citation type="journal article" date="2018" name="Mol. Biol. Evol.">
        <title>Analysis of the draft genome of the red seaweed Gracilariopsis chorda provides insights into genome size evolution in Rhodophyta.</title>
        <authorList>
            <person name="Lee J."/>
            <person name="Yang E.C."/>
            <person name="Graf L."/>
            <person name="Yang J.H."/>
            <person name="Qiu H."/>
            <person name="Zel Zion U."/>
            <person name="Chan C.X."/>
            <person name="Stephens T.G."/>
            <person name="Weber A.P.M."/>
            <person name="Boo G.H."/>
            <person name="Boo S.M."/>
            <person name="Kim K.M."/>
            <person name="Shin Y."/>
            <person name="Jung M."/>
            <person name="Lee S.J."/>
            <person name="Yim H.S."/>
            <person name="Lee J.H."/>
            <person name="Bhattacharya D."/>
            <person name="Yoon H.S."/>
        </authorList>
    </citation>
    <scope>NUCLEOTIDE SEQUENCE [LARGE SCALE GENOMIC DNA]</scope>
    <source>
        <strain evidence="8 9">SKKU-2015</strain>
        <tissue evidence="8">Whole body</tissue>
    </source>
</reference>
<evidence type="ECO:0000256" key="1">
    <source>
        <dbReference type="ARBA" id="ARBA00004141"/>
    </source>
</evidence>
<dbReference type="OrthoDB" id="411251at2759"/>
<protein>
    <recommendedName>
        <fullName evidence="6">Protein YIPF</fullName>
    </recommendedName>
</protein>
<evidence type="ECO:0000256" key="6">
    <source>
        <dbReference type="RuleBase" id="RU361264"/>
    </source>
</evidence>
<evidence type="ECO:0000313" key="9">
    <source>
        <dbReference type="Proteomes" id="UP000247409"/>
    </source>
</evidence>
<comment type="subcellular location">
    <subcellularLocation>
        <location evidence="6">Golgi apparatus membrane</location>
        <topology evidence="6">Multi-pass membrane protein</topology>
    </subcellularLocation>
    <subcellularLocation>
        <location evidence="1">Membrane</location>
        <topology evidence="1">Multi-pass membrane protein</topology>
    </subcellularLocation>
</comment>
<dbReference type="Pfam" id="PF04893">
    <property type="entry name" value="Yip1"/>
    <property type="match status" value="1"/>
</dbReference>
<feature type="transmembrane region" description="Helical" evidence="6">
    <location>
        <begin position="52"/>
        <end position="70"/>
    </location>
</feature>
<feature type="transmembrane region" description="Helical" evidence="6">
    <location>
        <begin position="113"/>
        <end position="135"/>
    </location>
</feature>
<keyword evidence="5 6" id="KW-0472">Membrane</keyword>
<dbReference type="GO" id="GO:0006888">
    <property type="term" value="P:endoplasmic reticulum to Golgi vesicle-mediated transport"/>
    <property type="evidence" value="ECO:0007669"/>
    <property type="project" value="InterPro"/>
</dbReference>
<dbReference type="InterPro" id="IPR006977">
    <property type="entry name" value="Yip1_dom"/>
</dbReference>
<accession>A0A2V3IXU1</accession>
<dbReference type="PANTHER" id="PTHR21236">
    <property type="entry name" value="GOLGI MEMBRANE PROTEIN YIP1"/>
    <property type="match status" value="1"/>
</dbReference>
<gene>
    <name evidence="8" type="ORF">BWQ96_03412</name>
</gene>
<keyword evidence="3 6" id="KW-0812">Transmembrane</keyword>
<evidence type="ECO:0000256" key="2">
    <source>
        <dbReference type="ARBA" id="ARBA00010596"/>
    </source>
</evidence>
<dbReference type="STRING" id="448386.A0A2V3IXU1"/>
<dbReference type="GO" id="GO:0000139">
    <property type="term" value="C:Golgi membrane"/>
    <property type="evidence" value="ECO:0007669"/>
    <property type="project" value="UniProtKB-SubCell"/>
</dbReference>
<organism evidence="8 9">
    <name type="scientific">Gracilariopsis chorda</name>
    <dbReference type="NCBI Taxonomy" id="448386"/>
    <lineage>
        <taxon>Eukaryota</taxon>
        <taxon>Rhodophyta</taxon>
        <taxon>Florideophyceae</taxon>
        <taxon>Rhodymeniophycidae</taxon>
        <taxon>Gracilariales</taxon>
        <taxon>Gracilariaceae</taxon>
        <taxon>Gracilariopsis</taxon>
    </lineage>
</organism>
<dbReference type="GO" id="GO:0005802">
    <property type="term" value="C:trans-Golgi network"/>
    <property type="evidence" value="ECO:0007669"/>
    <property type="project" value="TreeGrafter"/>
</dbReference>
<name>A0A2V3IXU1_9FLOR</name>
<evidence type="ECO:0000256" key="4">
    <source>
        <dbReference type="ARBA" id="ARBA00022989"/>
    </source>
</evidence>
<dbReference type="EMBL" id="NBIV01000032">
    <property type="protein sequence ID" value="PXF46883.1"/>
    <property type="molecule type" value="Genomic_DNA"/>
</dbReference>
<dbReference type="AlphaFoldDB" id="A0A2V3IXU1"/>
<feature type="domain" description="Yip1" evidence="7">
    <location>
        <begin position="47"/>
        <end position="190"/>
    </location>
</feature>
<evidence type="ECO:0000256" key="3">
    <source>
        <dbReference type="ARBA" id="ARBA00022692"/>
    </source>
</evidence>
<feature type="transmembrane region" description="Helical" evidence="6">
    <location>
        <begin position="141"/>
        <end position="163"/>
    </location>
</feature>
<feature type="transmembrane region" description="Helical" evidence="6">
    <location>
        <begin position="175"/>
        <end position="195"/>
    </location>
</feature>
<proteinExistence type="inferred from homology"/>
<comment type="similarity">
    <text evidence="2 6">Belongs to the YIP1 family.</text>
</comment>
<evidence type="ECO:0000259" key="7">
    <source>
        <dbReference type="Pfam" id="PF04893"/>
    </source>
</evidence>
<comment type="caution">
    <text evidence="8">The sequence shown here is derived from an EMBL/GenBank/DDBJ whole genome shotgun (WGS) entry which is preliminary data.</text>
</comment>
<evidence type="ECO:0000313" key="8">
    <source>
        <dbReference type="EMBL" id="PXF46883.1"/>
    </source>
</evidence>